<dbReference type="InterPro" id="IPR036663">
    <property type="entry name" value="Fumarylacetoacetase_C_sf"/>
</dbReference>
<dbReference type="SUPFAM" id="SSF56529">
    <property type="entry name" value="FAH"/>
    <property type="match status" value="1"/>
</dbReference>
<reference evidence="4 5" key="1">
    <citation type="journal article" date="2017" name="G3 (Bethesda)">
        <title>First Draft Genome Sequence of the Pathogenic Fungus Lomentospora prolificans (Formerly Scedosporium prolificans).</title>
        <authorList>
            <person name="Luo R."/>
            <person name="Zimin A."/>
            <person name="Workman R."/>
            <person name="Fan Y."/>
            <person name="Pertea G."/>
            <person name="Grossman N."/>
            <person name="Wear M.P."/>
            <person name="Jia B."/>
            <person name="Miller H."/>
            <person name="Casadevall A."/>
            <person name="Timp W."/>
            <person name="Zhang S.X."/>
            <person name="Salzberg S.L."/>
        </authorList>
    </citation>
    <scope>NUCLEOTIDE SEQUENCE [LARGE SCALE GENOMIC DNA]</scope>
    <source>
        <strain evidence="4 5">JHH-5317</strain>
    </source>
</reference>
<name>A0A2N3N7K0_9PEZI</name>
<dbReference type="VEuPathDB" id="FungiDB:jhhlp_005328"/>
<dbReference type="PANTHER" id="PTHR11820">
    <property type="entry name" value="ACYLPYRUVASE"/>
    <property type="match status" value="1"/>
</dbReference>
<dbReference type="Gene3D" id="3.90.850.10">
    <property type="entry name" value="Fumarylacetoacetase-like, C-terminal domain"/>
    <property type="match status" value="1"/>
</dbReference>
<evidence type="ECO:0000256" key="2">
    <source>
        <dbReference type="ARBA" id="ARBA00022723"/>
    </source>
</evidence>
<dbReference type="GO" id="GO:0006107">
    <property type="term" value="P:oxaloacetate metabolic process"/>
    <property type="evidence" value="ECO:0007669"/>
    <property type="project" value="UniProtKB-ARBA"/>
</dbReference>
<dbReference type="PANTHER" id="PTHR11820:SF100">
    <property type="entry name" value="FUMARYLACETOACETATE HYDROLASE FAMILY PROTEIN (AFU_ORTHOLOGUE AFUA_4G01490)"/>
    <property type="match status" value="1"/>
</dbReference>
<evidence type="ECO:0000313" key="5">
    <source>
        <dbReference type="Proteomes" id="UP000233524"/>
    </source>
</evidence>
<dbReference type="GO" id="GO:0046872">
    <property type="term" value="F:metal ion binding"/>
    <property type="evidence" value="ECO:0007669"/>
    <property type="project" value="UniProtKB-KW"/>
</dbReference>
<dbReference type="AlphaFoldDB" id="A0A2N3N7K0"/>
<comment type="caution">
    <text evidence="4">The sequence shown here is derived from an EMBL/GenBank/DDBJ whole genome shotgun (WGS) entry which is preliminary data.</text>
</comment>
<dbReference type="Pfam" id="PF01557">
    <property type="entry name" value="FAA_hydrolase"/>
    <property type="match status" value="1"/>
</dbReference>
<feature type="domain" description="Fumarylacetoacetase-like C-terminal" evidence="3">
    <location>
        <begin position="144"/>
        <end position="354"/>
    </location>
</feature>
<dbReference type="InterPro" id="IPR011234">
    <property type="entry name" value="Fumarylacetoacetase-like_C"/>
</dbReference>
<dbReference type="STRING" id="41688.A0A2N3N7K0"/>
<keyword evidence="5" id="KW-1185">Reference proteome</keyword>
<comment type="similarity">
    <text evidence="1">Belongs to the FAH family.</text>
</comment>
<dbReference type="EMBL" id="NLAX01000697">
    <property type="protein sequence ID" value="PKS08384.1"/>
    <property type="molecule type" value="Genomic_DNA"/>
</dbReference>
<evidence type="ECO:0000259" key="3">
    <source>
        <dbReference type="Pfam" id="PF01557"/>
    </source>
</evidence>
<gene>
    <name evidence="4" type="ORF">jhhlp_005328</name>
</gene>
<dbReference type="Proteomes" id="UP000233524">
    <property type="component" value="Unassembled WGS sequence"/>
</dbReference>
<dbReference type="GO" id="GO:0050163">
    <property type="term" value="F:oxaloacetate tautomerase activity"/>
    <property type="evidence" value="ECO:0007669"/>
    <property type="project" value="UniProtKB-ARBA"/>
</dbReference>
<dbReference type="InParanoid" id="A0A2N3N7K0"/>
<protein>
    <recommendedName>
        <fullName evidence="3">Fumarylacetoacetase-like C-terminal domain-containing protein</fullName>
    </recommendedName>
</protein>
<organism evidence="4 5">
    <name type="scientific">Lomentospora prolificans</name>
    <dbReference type="NCBI Taxonomy" id="41688"/>
    <lineage>
        <taxon>Eukaryota</taxon>
        <taxon>Fungi</taxon>
        <taxon>Dikarya</taxon>
        <taxon>Ascomycota</taxon>
        <taxon>Pezizomycotina</taxon>
        <taxon>Sordariomycetes</taxon>
        <taxon>Hypocreomycetidae</taxon>
        <taxon>Microascales</taxon>
        <taxon>Microascaceae</taxon>
        <taxon>Lomentospora</taxon>
    </lineage>
</organism>
<keyword evidence="2" id="KW-0479">Metal-binding</keyword>
<accession>A0A2N3N7K0</accession>
<evidence type="ECO:0000313" key="4">
    <source>
        <dbReference type="EMBL" id="PKS08384.1"/>
    </source>
</evidence>
<evidence type="ECO:0000256" key="1">
    <source>
        <dbReference type="ARBA" id="ARBA00010211"/>
    </source>
</evidence>
<proteinExistence type="inferred from homology"/>
<dbReference type="OrthoDB" id="411064at2759"/>
<sequence length="357" mass="38608">MPGDTSPKSSTTAPGHLQLLKAAVIYGLPIYCFHTFLPLVRVQTYTPHSQHINTTQTSAMASRLVAWDRLVRYIPNGGESTVRYGEPILENESDATSIAQLAQDGKLQVKVLEGESIFSAKLTDKVETVAKLLGPIEASEVPIIRCIGLNYKTHILETGRPLPTCPTVFTKPGPAVADHGEDIPIPKVAQEQCDYEGELVIVIGKDAKNVSAADALQYVAGYTSGNDVSARDWQREPGKAGPVPQWTFSKSFDKYAPLGPCIVSSHVLGDASGLDLKTYVNGEIRQSTNTSDLCFGVAKLIEFCSQGQTLQKGSLIMTGTPGGVGLFMKPQAFLKDGDLVEIEIEKIGRVSNRMKFE</sequence>
<dbReference type="FunFam" id="3.90.850.10:FF:000002">
    <property type="entry name" value="2-hydroxyhepta-2,4-diene-1,7-dioate isomerase"/>
    <property type="match status" value="1"/>
</dbReference>